<evidence type="ECO:0000313" key="2">
    <source>
        <dbReference type="Proteomes" id="UP001500902"/>
    </source>
</evidence>
<dbReference type="Proteomes" id="UP001500902">
    <property type="component" value="Unassembled WGS sequence"/>
</dbReference>
<evidence type="ECO:0000313" key="1">
    <source>
        <dbReference type="EMBL" id="GAA3646609.1"/>
    </source>
</evidence>
<accession>A0ABP7B366</accession>
<dbReference type="SUPFAM" id="SSF55961">
    <property type="entry name" value="Bet v1-like"/>
    <property type="match status" value="1"/>
</dbReference>
<sequence length="71" mass="8344">MSDPERAWRTLDVPHHAGVVTFQRLDDATTRVDLQMVYDPEGFVETAGDWLQPVRLRVEGDMRRFRDFIEP</sequence>
<dbReference type="EMBL" id="BAAAZP010000009">
    <property type="protein sequence ID" value="GAA3646609.1"/>
    <property type="molecule type" value="Genomic_DNA"/>
</dbReference>
<gene>
    <name evidence="1" type="ORF">GCM10022224_006770</name>
</gene>
<reference evidence="2" key="1">
    <citation type="journal article" date="2019" name="Int. J. Syst. Evol. Microbiol.">
        <title>The Global Catalogue of Microorganisms (GCM) 10K type strain sequencing project: providing services to taxonomists for standard genome sequencing and annotation.</title>
        <authorList>
            <consortium name="The Broad Institute Genomics Platform"/>
            <consortium name="The Broad Institute Genome Sequencing Center for Infectious Disease"/>
            <person name="Wu L."/>
            <person name="Ma J."/>
        </authorList>
    </citation>
    <scope>NUCLEOTIDE SEQUENCE [LARGE SCALE GENOMIC DNA]</scope>
    <source>
        <strain evidence="2">JCM 16904</strain>
    </source>
</reference>
<comment type="caution">
    <text evidence="1">The sequence shown here is derived from an EMBL/GenBank/DDBJ whole genome shotgun (WGS) entry which is preliminary data.</text>
</comment>
<dbReference type="RefSeq" id="WP_344872819.1">
    <property type="nucleotide sequence ID" value="NZ_BAAAZP010000009.1"/>
</dbReference>
<keyword evidence="2" id="KW-1185">Reference proteome</keyword>
<evidence type="ECO:0008006" key="3">
    <source>
        <dbReference type="Google" id="ProtNLM"/>
    </source>
</evidence>
<protein>
    <recommendedName>
        <fullName evidence="3">Polyketide cyclase / dehydrase and lipid transport</fullName>
    </recommendedName>
</protein>
<proteinExistence type="predicted"/>
<dbReference type="InterPro" id="IPR023393">
    <property type="entry name" value="START-like_dom_sf"/>
</dbReference>
<dbReference type="Gene3D" id="3.30.530.20">
    <property type="match status" value="1"/>
</dbReference>
<organism evidence="1 2">
    <name type="scientific">Nonomuraea antimicrobica</name>
    <dbReference type="NCBI Taxonomy" id="561173"/>
    <lineage>
        <taxon>Bacteria</taxon>
        <taxon>Bacillati</taxon>
        <taxon>Actinomycetota</taxon>
        <taxon>Actinomycetes</taxon>
        <taxon>Streptosporangiales</taxon>
        <taxon>Streptosporangiaceae</taxon>
        <taxon>Nonomuraea</taxon>
    </lineage>
</organism>
<name>A0ABP7B366_9ACTN</name>